<dbReference type="OrthoDB" id="5292073at2"/>
<organism evidence="3 4">
    <name type="scientific">Thalassospira profundimaris</name>
    <dbReference type="NCBI Taxonomy" id="502049"/>
    <lineage>
        <taxon>Bacteria</taxon>
        <taxon>Pseudomonadati</taxon>
        <taxon>Pseudomonadota</taxon>
        <taxon>Alphaproteobacteria</taxon>
        <taxon>Rhodospirillales</taxon>
        <taxon>Thalassospiraceae</taxon>
        <taxon>Thalassospira</taxon>
    </lineage>
</organism>
<dbReference type="PROSITE" id="PS51208">
    <property type="entry name" value="AUTOTRANSPORTER"/>
    <property type="match status" value="1"/>
</dbReference>
<keyword evidence="1" id="KW-0732">Signal</keyword>
<dbReference type="InterPro" id="IPR005546">
    <property type="entry name" value="Autotransporte_beta"/>
</dbReference>
<proteinExistence type="predicted"/>
<evidence type="ECO:0000313" key="4">
    <source>
        <dbReference type="Proteomes" id="UP000252517"/>
    </source>
</evidence>
<gene>
    <name evidence="3" type="ORF">TH25_09465</name>
</gene>
<accession>A0A367XC96</accession>
<sequence>MKKFNLLNCVAIGGILSIASPVLAIAADVNIPANTTDTSQKIVSGTDQVKIGTGAVLSTAGKDNEAILFDEDSDATGVKIDNSGTIQSADERAILAKSAKKQVRIIELINRAGATIKSDKEDAVKFDKNKSNSTITIDNSGTIKSDGGQGLDLADSYGVTLTNRAGAIISATDSDAVKTGIASRVDNYGTIISETTGDGHGIDTGKKDNTNSVIVNHTGGLISGGKHGISGGDSKDNLSDISTLGNHTVTVTNEKGATIIGRAGSGVGMDDNGKVINYGTITGAWDGSYMGDPDDKDDPDNYGVDGDGVDIDQNADIENYGLIQGTGATGKKGGQDNHSEGIAAGGGTIINHEGGVIRGFHSGIQIDNGDDGTAIASTTINNAGTIEGQKLYALKLVGVFSDTLVNSGVIKAGTGSTFAVDMGAGDDSVTINGGTISGGDILGGEGTDSIDFFKTGSGQFTFDDNISGFETSHIYGGSVVLRGTFEASTSVIVDSGASLQADKGFTTTTLTNNGTLKAAENGAVRNIIVSGDYSQGSESVLEIGVNGTAQKFDQLQVAGTASLADGATFRPKSQGYIKDGATYKVVTSSSLVANTDALKLDQSSPLVDWSLGQDGNDLVLTASLKSIADVAGPMAGSRVLQSLMSSANGDMASVVGALQSLSSKEKIRAAIKEITPAPSSGTFQATTATLGAVSSTIEGRMAAVRGGLKGGDGGAVATLAMNETAANPAIISDAQPALGIMSSGASAKSGIWMQGFGTNGQQDARDGSAGSRSHGAGFAIGGDMMVGEKTVAGVAATFSRSFVRGRDTQTSDRSDISSYQLSTYGSHSFEDVFVEGVVGFARNNYDSSRELPSLNRTANADYSGWQGFGKILIGKALSFDAGTLTPVASLQYAHTNIESYTETGAGAVSRSVASQDYDTLTPGIGARFALPFQPLQTGRLSVQLSQMFSYDVVADQQHLKSSLVGGGAAFETDGIEPDRFSSATGIGVGYQTGSFTIDAGYEVELRKSYTGHAALLRLRYDM</sequence>
<dbReference type="InterPro" id="IPR036709">
    <property type="entry name" value="Autotransporte_beta_dom_sf"/>
</dbReference>
<evidence type="ECO:0000313" key="3">
    <source>
        <dbReference type="EMBL" id="RCK51197.1"/>
    </source>
</evidence>
<feature type="chain" id="PRO_5016901598" description="Autotransporter domain-containing protein" evidence="1">
    <location>
        <begin position="27"/>
        <end position="1022"/>
    </location>
</feature>
<dbReference type="NCBIfam" id="TIGR01414">
    <property type="entry name" value="autotrans_barl"/>
    <property type="match status" value="1"/>
</dbReference>
<dbReference type="AlphaFoldDB" id="A0A367XC96"/>
<comment type="caution">
    <text evidence="3">The sequence shown here is derived from an EMBL/GenBank/DDBJ whole genome shotgun (WGS) entry which is preliminary data.</text>
</comment>
<dbReference type="Proteomes" id="UP000252517">
    <property type="component" value="Unassembled WGS sequence"/>
</dbReference>
<protein>
    <recommendedName>
        <fullName evidence="2">Autotransporter domain-containing protein</fullName>
    </recommendedName>
</protein>
<dbReference type="InterPro" id="IPR006315">
    <property type="entry name" value="OM_autotransptr_brl_dom"/>
</dbReference>
<evidence type="ECO:0000259" key="2">
    <source>
        <dbReference type="PROSITE" id="PS51208"/>
    </source>
</evidence>
<name>A0A367XC96_9PROT</name>
<dbReference type="GO" id="GO:0019867">
    <property type="term" value="C:outer membrane"/>
    <property type="evidence" value="ECO:0007669"/>
    <property type="project" value="InterPro"/>
</dbReference>
<evidence type="ECO:0000256" key="1">
    <source>
        <dbReference type="SAM" id="SignalP"/>
    </source>
</evidence>
<feature type="signal peptide" evidence="1">
    <location>
        <begin position="1"/>
        <end position="26"/>
    </location>
</feature>
<feature type="domain" description="Autotransporter" evidence="2">
    <location>
        <begin position="744"/>
        <end position="1022"/>
    </location>
</feature>
<dbReference type="SUPFAM" id="SSF103515">
    <property type="entry name" value="Autotransporter"/>
    <property type="match status" value="1"/>
</dbReference>
<dbReference type="RefSeq" id="WP_114088085.1">
    <property type="nucleotide sequence ID" value="NZ_JPWH01000006.1"/>
</dbReference>
<reference evidence="3 4" key="1">
    <citation type="submission" date="2014-07" db="EMBL/GenBank/DDBJ databases">
        <title>Draft genome sequence of Thalassospira profundimaris S25-3-2.</title>
        <authorList>
            <person name="Lai Q."/>
            <person name="Shao Z."/>
        </authorList>
    </citation>
    <scope>NUCLEOTIDE SEQUENCE [LARGE SCALE GENOMIC DNA]</scope>
    <source>
        <strain evidence="3 4">S25-3-2</strain>
    </source>
</reference>
<dbReference type="EMBL" id="JPWH01000006">
    <property type="protein sequence ID" value="RCK51197.1"/>
    <property type="molecule type" value="Genomic_DNA"/>
</dbReference>
<dbReference type="SMART" id="SM00869">
    <property type="entry name" value="Autotransporter"/>
    <property type="match status" value="1"/>
</dbReference>
<dbReference type="Pfam" id="PF03797">
    <property type="entry name" value="Autotransporter"/>
    <property type="match status" value="1"/>
</dbReference>
<dbReference type="Gene3D" id="2.40.128.130">
    <property type="entry name" value="Autotransporter beta-domain"/>
    <property type="match status" value="1"/>
</dbReference>